<protein>
    <submittedName>
        <fullName evidence="1">Uncharacterized protein</fullName>
    </submittedName>
</protein>
<dbReference type="Proteomes" id="UP001597344">
    <property type="component" value="Unassembled WGS sequence"/>
</dbReference>
<sequence length="164" mass="19576">MKRIVIILLGITILNSCSEKNKEVENEPTLSSKTVEEQDATEIAKTMPGARWKVKKELDSAGNVIRYDSIYSWSYSNLEGDSIEVDMDRMLRSFYDQVDNNFPLSIHQRIPGMFEWDSLFYKRFMQNESFRSRWEEDFFEMQSAIERMDSLRYEFYKDFENKIP</sequence>
<dbReference type="RefSeq" id="WP_378321114.1">
    <property type="nucleotide sequence ID" value="NZ_JBHUHY010000015.1"/>
</dbReference>
<dbReference type="EMBL" id="JBHUHY010000015">
    <property type="protein sequence ID" value="MFD2188104.1"/>
    <property type="molecule type" value="Genomic_DNA"/>
</dbReference>
<organism evidence="1 2">
    <name type="scientific">Aquimarina celericrescens</name>
    <dbReference type="NCBI Taxonomy" id="1964542"/>
    <lineage>
        <taxon>Bacteria</taxon>
        <taxon>Pseudomonadati</taxon>
        <taxon>Bacteroidota</taxon>
        <taxon>Flavobacteriia</taxon>
        <taxon>Flavobacteriales</taxon>
        <taxon>Flavobacteriaceae</taxon>
        <taxon>Aquimarina</taxon>
    </lineage>
</organism>
<accession>A0ABW5B1V4</accession>
<keyword evidence="2" id="KW-1185">Reference proteome</keyword>
<gene>
    <name evidence="1" type="ORF">ACFSJT_14975</name>
</gene>
<proteinExistence type="predicted"/>
<evidence type="ECO:0000313" key="2">
    <source>
        <dbReference type="Proteomes" id="UP001597344"/>
    </source>
</evidence>
<name>A0ABW5B1V4_9FLAO</name>
<comment type="caution">
    <text evidence="1">The sequence shown here is derived from an EMBL/GenBank/DDBJ whole genome shotgun (WGS) entry which is preliminary data.</text>
</comment>
<evidence type="ECO:0000313" key="1">
    <source>
        <dbReference type="EMBL" id="MFD2188104.1"/>
    </source>
</evidence>
<reference evidence="2" key="1">
    <citation type="journal article" date="2019" name="Int. J. Syst. Evol. Microbiol.">
        <title>The Global Catalogue of Microorganisms (GCM) 10K type strain sequencing project: providing services to taxonomists for standard genome sequencing and annotation.</title>
        <authorList>
            <consortium name="The Broad Institute Genomics Platform"/>
            <consortium name="The Broad Institute Genome Sequencing Center for Infectious Disease"/>
            <person name="Wu L."/>
            <person name="Ma J."/>
        </authorList>
    </citation>
    <scope>NUCLEOTIDE SEQUENCE [LARGE SCALE GENOMIC DNA]</scope>
    <source>
        <strain evidence="2">DT92</strain>
    </source>
</reference>